<dbReference type="STRING" id="6198.A0A075A3U3"/>
<keyword evidence="3" id="KW-0963">Cytoplasm</keyword>
<evidence type="ECO:0000256" key="3">
    <source>
        <dbReference type="ARBA" id="ARBA00022490"/>
    </source>
</evidence>
<feature type="region of interest" description="Disordered" evidence="5">
    <location>
        <begin position="146"/>
        <end position="174"/>
    </location>
</feature>
<feature type="region of interest" description="Disordered" evidence="5">
    <location>
        <begin position="1"/>
        <end position="24"/>
    </location>
</feature>
<evidence type="ECO:0000256" key="4">
    <source>
        <dbReference type="ARBA" id="ARBA00023242"/>
    </source>
</evidence>
<dbReference type="GO" id="GO:0005634">
    <property type="term" value="C:nucleus"/>
    <property type="evidence" value="ECO:0007669"/>
    <property type="project" value="UniProtKB-SubCell"/>
</dbReference>
<dbReference type="AlphaFoldDB" id="A0A075A3U3"/>
<evidence type="ECO:0000313" key="8">
    <source>
        <dbReference type="Proteomes" id="UP000054324"/>
    </source>
</evidence>
<keyword evidence="8" id="KW-1185">Reference proteome</keyword>
<feature type="domain" description="Small EDRK-rich factor-like N-terminal" evidence="6">
    <location>
        <begin position="1"/>
        <end position="36"/>
    </location>
</feature>
<feature type="compositionally biased region" description="Basic and acidic residues" evidence="5">
    <location>
        <begin position="151"/>
        <end position="167"/>
    </location>
</feature>
<dbReference type="InterPro" id="IPR007513">
    <property type="entry name" value="SERF-like_N"/>
</dbReference>
<evidence type="ECO:0000313" key="7">
    <source>
        <dbReference type="EMBL" id="KER32952.1"/>
    </source>
</evidence>
<organism evidence="7 8">
    <name type="scientific">Opisthorchis viverrini</name>
    <name type="common">Southeast Asian liver fluke</name>
    <dbReference type="NCBI Taxonomy" id="6198"/>
    <lineage>
        <taxon>Eukaryota</taxon>
        <taxon>Metazoa</taxon>
        <taxon>Spiralia</taxon>
        <taxon>Lophotrochozoa</taxon>
        <taxon>Platyhelminthes</taxon>
        <taxon>Trematoda</taxon>
        <taxon>Digenea</taxon>
        <taxon>Opisthorchiida</taxon>
        <taxon>Opisthorchiata</taxon>
        <taxon>Opisthorchiidae</taxon>
        <taxon>Opisthorchis</taxon>
    </lineage>
</organism>
<sequence>MTRGQQKIQAQQRNAKKQADLKKSTVDQKKAASKALIYQCTVCKTQMPDPKTYRQHFENKHPKNPLPEELKDVSVNLLTGRSVVRTLHLDFPSRLGQPGSIPAVELPSGGMAARDQKSATAERFLTTDVPEALLLLDDSNKFVTNGLENGHSVERDGSKREYTDRKVRGSNPTSASRLLLSRLEQSDSIPALVPPSGGMTARHRKGVTVERAGVRLCRRGFSRGEHPALSTTWARPYATHTETSVILHVSFRMTQIAPVFPPALGWRHCKKWRLIDVSGVRVVSFFQIVLLNIWRCRHLKMLAIGQHQVPFISSYHCCTAVRSAHSELAQCLEGEFTDRKVRGSNPISAPRVPLSRLGQPGSIPALELPSGGMVPRHREGPTSERFTPLRRCTAFIVFSDLALRRRSL</sequence>
<dbReference type="RefSeq" id="XP_009163319.1">
    <property type="nucleotide sequence ID" value="XM_009165055.1"/>
</dbReference>
<accession>A0A075A3U3</accession>
<dbReference type="EMBL" id="KL596629">
    <property type="protein sequence ID" value="KER32952.1"/>
    <property type="molecule type" value="Genomic_DNA"/>
</dbReference>
<dbReference type="InterPro" id="IPR026939">
    <property type="entry name" value="ZNF706/At2g23090_sf"/>
</dbReference>
<dbReference type="Proteomes" id="UP000054324">
    <property type="component" value="Unassembled WGS sequence"/>
</dbReference>
<proteinExistence type="predicted"/>
<dbReference type="CTD" id="20326873"/>
<dbReference type="GeneID" id="20326873"/>
<evidence type="ECO:0000256" key="2">
    <source>
        <dbReference type="ARBA" id="ARBA00004496"/>
    </source>
</evidence>
<dbReference type="KEGG" id="ovi:T265_12705"/>
<feature type="non-terminal residue" evidence="7">
    <location>
        <position position="408"/>
    </location>
</feature>
<dbReference type="Gene3D" id="4.10.1050.10">
    <property type="entry name" value="At2g23090-like"/>
    <property type="match status" value="1"/>
</dbReference>
<evidence type="ECO:0000259" key="6">
    <source>
        <dbReference type="Pfam" id="PF04419"/>
    </source>
</evidence>
<name>A0A075A3U3_OPIVI</name>
<comment type="subcellular location">
    <subcellularLocation>
        <location evidence="2">Cytoplasm</location>
    </subcellularLocation>
    <subcellularLocation>
        <location evidence="1">Nucleus</location>
    </subcellularLocation>
</comment>
<dbReference type="PANTHER" id="PTHR21213">
    <property type="entry name" value="GEO09665P1-RELATED"/>
    <property type="match status" value="1"/>
</dbReference>
<evidence type="ECO:0000256" key="5">
    <source>
        <dbReference type="SAM" id="MobiDB-lite"/>
    </source>
</evidence>
<gene>
    <name evidence="7" type="ORF">T265_12705</name>
</gene>
<keyword evidence="4" id="KW-0539">Nucleus</keyword>
<reference evidence="7 8" key="1">
    <citation type="submission" date="2013-11" db="EMBL/GenBank/DDBJ databases">
        <title>Opisthorchis viverrini - life in the bile duct.</title>
        <authorList>
            <person name="Young N.D."/>
            <person name="Nagarajan N."/>
            <person name="Lin S.J."/>
            <person name="Korhonen P.K."/>
            <person name="Jex A.R."/>
            <person name="Hall R.S."/>
            <person name="Safavi-Hemami H."/>
            <person name="Kaewkong W."/>
            <person name="Bertrand D."/>
            <person name="Gao S."/>
            <person name="Seet Q."/>
            <person name="Wongkham S."/>
            <person name="Teh B.T."/>
            <person name="Wongkham C."/>
            <person name="Intapan P.M."/>
            <person name="Maleewong W."/>
            <person name="Yang X."/>
            <person name="Hu M."/>
            <person name="Wang Z."/>
            <person name="Hofmann A."/>
            <person name="Sternberg P.W."/>
            <person name="Tan P."/>
            <person name="Wang J."/>
            <person name="Gasser R.B."/>
        </authorList>
    </citation>
    <scope>NUCLEOTIDE SEQUENCE [LARGE SCALE GENOMIC DNA]</scope>
</reference>
<dbReference type="GO" id="GO:0005737">
    <property type="term" value="C:cytoplasm"/>
    <property type="evidence" value="ECO:0007669"/>
    <property type="project" value="UniProtKB-SubCell"/>
</dbReference>
<dbReference type="SUPFAM" id="SSF118359">
    <property type="entry name" value="Expressed protein At2g23090/F21P24.15"/>
    <property type="match status" value="1"/>
</dbReference>
<dbReference type="InterPro" id="IPR045230">
    <property type="entry name" value="MBS1/2-like"/>
</dbReference>
<dbReference type="OrthoDB" id="73348at2759"/>
<protein>
    <recommendedName>
        <fullName evidence="6">Small EDRK-rich factor-like N-terminal domain-containing protein</fullName>
    </recommendedName>
</protein>
<evidence type="ECO:0000256" key="1">
    <source>
        <dbReference type="ARBA" id="ARBA00004123"/>
    </source>
</evidence>
<feature type="compositionally biased region" description="Polar residues" evidence="5">
    <location>
        <begin position="1"/>
        <end position="13"/>
    </location>
</feature>
<dbReference type="Pfam" id="PF04419">
    <property type="entry name" value="SERF-like_N"/>
    <property type="match status" value="1"/>
</dbReference>
<dbReference type="PANTHER" id="PTHR21213:SF0">
    <property type="entry name" value="ZINC FINGER PROTEIN 706"/>
    <property type="match status" value="1"/>
</dbReference>